<reference evidence="3 4" key="1">
    <citation type="submission" date="2021-01" db="EMBL/GenBank/DDBJ databases">
        <title>WGS of actinomycetes isolated from Thailand.</title>
        <authorList>
            <person name="Thawai C."/>
        </authorList>
    </citation>
    <scope>NUCLEOTIDE SEQUENCE [LARGE SCALE GENOMIC DNA]</scope>
    <source>
        <strain evidence="3 4">LPG 2</strain>
    </source>
</reference>
<organism evidence="3 4">
    <name type="scientific">Nocardia acididurans</name>
    <dbReference type="NCBI Taxonomy" id="2802282"/>
    <lineage>
        <taxon>Bacteria</taxon>
        <taxon>Bacillati</taxon>
        <taxon>Actinomycetota</taxon>
        <taxon>Actinomycetes</taxon>
        <taxon>Mycobacteriales</taxon>
        <taxon>Nocardiaceae</taxon>
        <taxon>Nocardia</taxon>
    </lineage>
</organism>
<comment type="caution">
    <text evidence="3">The sequence shown here is derived from an EMBL/GenBank/DDBJ whole genome shotgun (WGS) entry which is preliminary data.</text>
</comment>
<feature type="compositionally biased region" description="Pro residues" evidence="1">
    <location>
        <begin position="218"/>
        <end position="235"/>
    </location>
</feature>
<keyword evidence="2" id="KW-1133">Transmembrane helix</keyword>
<keyword evidence="2" id="KW-0472">Membrane</keyword>
<name>A0ABS1M5C6_9NOCA</name>
<keyword evidence="4" id="KW-1185">Reference proteome</keyword>
<feature type="compositionally biased region" description="Low complexity" evidence="1">
    <location>
        <begin position="204"/>
        <end position="217"/>
    </location>
</feature>
<feature type="region of interest" description="Disordered" evidence="1">
    <location>
        <begin position="187"/>
        <end position="235"/>
    </location>
</feature>
<dbReference type="EMBL" id="JAERRJ010000005">
    <property type="protein sequence ID" value="MBL1075858.1"/>
    <property type="molecule type" value="Genomic_DNA"/>
</dbReference>
<evidence type="ECO:0000256" key="1">
    <source>
        <dbReference type="SAM" id="MobiDB-lite"/>
    </source>
</evidence>
<protein>
    <submittedName>
        <fullName evidence="3">Uncharacterized protein</fullName>
    </submittedName>
</protein>
<gene>
    <name evidence="3" type="ORF">JK358_15790</name>
</gene>
<evidence type="ECO:0000313" key="3">
    <source>
        <dbReference type="EMBL" id="MBL1075858.1"/>
    </source>
</evidence>
<keyword evidence="2" id="KW-0812">Transmembrane</keyword>
<proteinExistence type="predicted"/>
<dbReference type="Proteomes" id="UP000602198">
    <property type="component" value="Unassembled WGS sequence"/>
</dbReference>
<sequence>MVQQPPGGYPPAQQPRITPPAWWFAVGALLIVVGVVGAIALAVSSFTGMSDKIDGFQRVAIPGSGTVQLESGSYTVYIEGPDGATGSVLITAPDGSEVTLEPYSSKVTYSFGGHDGEAEFSFQATQSGTYDVTTEGPSGSNIAIGEGLGGGIVGSVLGALALGLGGLFLGIIVLIVTAVKRSGSKKRAAAGSGWGGGAPPPGQQWPAQPGPGQQWPAQPGPQQGPGPYGPGPKEF</sequence>
<dbReference type="RefSeq" id="WP_201948305.1">
    <property type="nucleotide sequence ID" value="NZ_JAERRJ010000005.1"/>
</dbReference>
<evidence type="ECO:0000256" key="2">
    <source>
        <dbReference type="SAM" id="Phobius"/>
    </source>
</evidence>
<evidence type="ECO:0000313" key="4">
    <source>
        <dbReference type="Proteomes" id="UP000602198"/>
    </source>
</evidence>
<accession>A0ABS1M5C6</accession>
<feature type="transmembrane region" description="Helical" evidence="2">
    <location>
        <begin position="156"/>
        <end position="179"/>
    </location>
</feature>
<feature type="transmembrane region" description="Helical" evidence="2">
    <location>
        <begin position="21"/>
        <end position="43"/>
    </location>
</feature>